<keyword evidence="1" id="KW-0732">Signal</keyword>
<protein>
    <submittedName>
        <fullName evidence="2">Uncharacterized protein</fullName>
    </submittedName>
</protein>
<proteinExistence type="predicted"/>
<dbReference type="HOGENOM" id="CLU_1640332_0_0_5"/>
<evidence type="ECO:0000256" key="1">
    <source>
        <dbReference type="SAM" id="SignalP"/>
    </source>
</evidence>
<sequence>MRHRWTLAVRPDATMECSMRRMILCLGLALMPAVALAQPAPAPDAAMPAPTTADTANGRFTFTPVDGGVLKLDTRTGMASFCSKGTSGFACLAVPDSRDAYEAEIARLQAQIDGKGGATSSGNKLEVPLPSQSDLDAAYAYAGKLYQRLRGFIDGVENGSR</sequence>
<dbReference type="EMBL" id="AP009384">
    <property type="protein sequence ID" value="BAF86542.1"/>
    <property type="molecule type" value="Genomic_DNA"/>
</dbReference>
<dbReference type="Proteomes" id="UP000000270">
    <property type="component" value="Chromosome"/>
</dbReference>
<reference evidence="2 3" key="6">
    <citation type="journal article" date="2011" name="Appl. Environ. Microbiol.">
        <title>Involvement of the azorhizobial chromosome partition gene (parA) in the onset of bacteroid differentiation during Sesbania rostrata stem nodule development.</title>
        <authorList>
            <person name="Liu CT."/>
            <person name="Lee KB."/>
            <person name="Wang YS."/>
            <person name="Peng MH."/>
            <person name="Lee KT."/>
            <person name="Suzuki S."/>
            <person name="Suzuki T."/>
            <person name="Oyaizu H."/>
        </authorList>
    </citation>
    <scope>NUCLEOTIDE SEQUENCE [LARGE SCALE GENOMIC DNA]</scope>
    <source>
        <strain evidence="3">ATCC 43989 / DSM 5975 / JCM 20966 / LMG 6465 / NBRC 14845 / NCIMB 13405 / ORS 571</strain>
    </source>
</reference>
<reference evidence="2 3" key="1">
    <citation type="journal article" date="2007" name="Appl. Environ. Microbiol.">
        <title>Rhizobial factors required for stem nodule maturation and maintenance in Sesbania rostrata-Azorhizobium caulinodans ORS571 symbiosis.</title>
        <authorList>
            <person name="Suzuki S."/>
            <person name="Aono T."/>
            <person name="Lee KB."/>
            <person name="Suzuki T."/>
            <person name="Liu CT."/>
            <person name="Miwa H."/>
            <person name="Wakao S."/>
            <person name="Iki T."/>
            <person name="Oyaizu H."/>
        </authorList>
    </citation>
    <scope>NUCLEOTIDE SEQUENCE [LARGE SCALE GENOMIC DNA]</scope>
    <source>
        <strain evidence="3">ATCC 43989 / DSM 5975 / JCM 20966 / LMG 6465 / NBRC 14845 / NCIMB 13405 / ORS 571</strain>
    </source>
</reference>
<gene>
    <name evidence="2" type="ordered locus">AZC_0544</name>
</gene>
<name>A8IMF8_AZOC5</name>
<reference evidence="3" key="2">
    <citation type="submission" date="2007-04" db="EMBL/GenBank/DDBJ databases">
        <title>Complete genome sequence of the nitrogen-fixing bacterium Azorhizobium caulinodans ORS571.</title>
        <authorList>
            <person name="Lee K.B."/>
            <person name="Backer P.D."/>
            <person name="Aono T."/>
            <person name="Liu C.T."/>
            <person name="Suzuki S."/>
            <person name="Suzuki T."/>
            <person name="Kaneko T."/>
            <person name="Yamada M."/>
            <person name="Tabata S."/>
            <person name="Kupfer D.M."/>
            <person name="Najar F.Z."/>
            <person name="Wiley G.B."/>
            <person name="Roe B."/>
            <person name="Binnewies T."/>
            <person name="Ussery D."/>
            <person name="Vereecke D."/>
            <person name="Gevers D."/>
            <person name="Holsters M."/>
            <person name="Oyaizu H."/>
        </authorList>
    </citation>
    <scope>NUCLEOTIDE SEQUENCE [LARGE SCALE GENOMIC DNA]</scope>
    <source>
        <strain evidence="3">ATCC 43989 / DSM 5975 / JCM 20966 / LMG 6465 / NBRC 14845 / NCIMB 13405 / ORS 571</strain>
    </source>
</reference>
<reference evidence="2 3" key="4">
    <citation type="journal article" date="2009" name="Appl. Environ. Microbiol.">
        <title>Comparative genome-wide transcriptional profiling of Azorhizobium caulinodans ORS571 grown under free-living and symbiotic conditions.</title>
        <authorList>
            <person name="Tsukada S."/>
            <person name="Aono T."/>
            <person name="Akiba N."/>
            <person name="Lee KB."/>
            <person name="Liu CT."/>
            <person name="Toyazaki H."/>
            <person name="Oyaizu H."/>
        </authorList>
    </citation>
    <scope>NUCLEOTIDE SEQUENCE [LARGE SCALE GENOMIC DNA]</scope>
    <source>
        <strain evidence="3">ATCC 43989 / DSM 5975 / JCM 20966 / LMG 6465 / NBRC 14845 / NCIMB 13405 / ORS 571</strain>
    </source>
</reference>
<evidence type="ECO:0000313" key="2">
    <source>
        <dbReference type="EMBL" id="BAF86542.1"/>
    </source>
</evidence>
<reference evidence="2 3" key="3">
    <citation type="journal article" date="2008" name="BMC Genomics">
        <title>The genome of the versatile nitrogen fixer Azorhizobium caulinodans ORS571.</title>
        <authorList>
            <person name="Lee KB."/>
            <person name="Backer P.D."/>
            <person name="Aono T."/>
            <person name="Liu CT."/>
            <person name="Suzuki S."/>
            <person name="Suzuki T."/>
            <person name="Kaneko T."/>
            <person name="Yamada M."/>
            <person name="Tabata S."/>
            <person name="Kupfer D.M."/>
            <person name="Najar F.Z."/>
            <person name="Wiley G.B."/>
            <person name="Roe B."/>
            <person name="Binnewies T.T."/>
            <person name="Ussery D.W."/>
            <person name="D'Haeze W."/>
            <person name="Herder J.D."/>
            <person name="Gevers D."/>
            <person name="Vereecke D."/>
            <person name="Holsters M."/>
            <person name="Oyaizu H."/>
        </authorList>
    </citation>
    <scope>NUCLEOTIDE SEQUENCE [LARGE SCALE GENOMIC DNA]</scope>
    <source>
        <strain evidence="3">ATCC 43989 / DSM 5975 / JCM 20966 / LMG 6465 / NBRC 14845 / NCIMB 13405 / ORS 571</strain>
    </source>
</reference>
<dbReference type="KEGG" id="azc:AZC_0544"/>
<reference evidence="2 3" key="5">
    <citation type="journal article" date="2010" name="Appl. Environ. Microbiol.">
        <title>phrR-like gene praR of Azorhizobium caulinodans ORS571 is essential for symbiosis with Sesbania rostrata and is involved in expression of reb genes.</title>
        <authorList>
            <person name="Akiba N."/>
            <person name="Aono T."/>
            <person name="Toyazaki H."/>
            <person name="Sato S."/>
            <person name="Oyaizu H."/>
        </authorList>
    </citation>
    <scope>NUCLEOTIDE SEQUENCE [LARGE SCALE GENOMIC DNA]</scope>
    <source>
        <strain evidence="3">ATCC 43989 / DSM 5975 / JCM 20966 / LMG 6465 / NBRC 14845 / NCIMB 13405 / ORS 571</strain>
    </source>
</reference>
<keyword evidence="3" id="KW-1185">Reference proteome</keyword>
<dbReference type="eggNOG" id="ENOG5032YD6">
    <property type="taxonomic scope" value="Bacteria"/>
</dbReference>
<feature type="signal peptide" evidence="1">
    <location>
        <begin position="1"/>
        <end position="37"/>
    </location>
</feature>
<accession>A8IMF8</accession>
<organism evidence="2 3">
    <name type="scientific">Azorhizobium caulinodans (strain ATCC 43989 / DSM 5975 / JCM 20966 / LMG 6465 / NBRC 14845 / NCIMB 13405 / ORS 571)</name>
    <dbReference type="NCBI Taxonomy" id="438753"/>
    <lineage>
        <taxon>Bacteria</taxon>
        <taxon>Pseudomonadati</taxon>
        <taxon>Pseudomonadota</taxon>
        <taxon>Alphaproteobacteria</taxon>
        <taxon>Hyphomicrobiales</taxon>
        <taxon>Xanthobacteraceae</taxon>
        <taxon>Azorhizobium</taxon>
    </lineage>
</organism>
<dbReference type="AlphaFoldDB" id="A8IMF8"/>
<feature type="chain" id="PRO_5002724563" evidence="1">
    <location>
        <begin position="38"/>
        <end position="161"/>
    </location>
</feature>
<evidence type="ECO:0000313" key="3">
    <source>
        <dbReference type="Proteomes" id="UP000000270"/>
    </source>
</evidence>